<dbReference type="InterPro" id="IPR004358">
    <property type="entry name" value="Sig_transdc_His_kin-like_C"/>
</dbReference>
<keyword evidence="5" id="KW-0418">Kinase</keyword>
<dbReference type="PANTHER" id="PTHR43711">
    <property type="entry name" value="TWO-COMPONENT HISTIDINE KINASE"/>
    <property type="match status" value="1"/>
</dbReference>
<keyword evidence="7" id="KW-1133">Transmembrane helix</keyword>
<reference evidence="9 10" key="1">
    <citation type="journal article" date="2016" name="Nat. Commun.">
        <title>Thousands of microbial genomes shed light on interconnected biogeochemical processes in an aquifer system.</title>
        <authorList>
            <person name="Anantharaman K."/>
            <person name="Brown C.T."/>
            <person name="Hug L.A."/>
            <person name="Sharon I."/>
            <person name="Castelle C.J."/>
            <person name="Probst A.J."/>
            <person name="Thomas B.C."/>
            <person name="Singh A."/>
            <person name="Wilkins M.J."/>
            <person name="Karaoz U."/>
            <person name="Brodie E.L."/>
            <person name="Williams K.H."/>
            <person name="Hubbard S.S."/>
            <person name="Banfield J.F."/>
        </authorList>
    </citation>
    <scope>NUCLEOTIDE SEQUENCE [LARGE SCALE GENOMIC DNA]</scope>
</reference>
<dbReference type="EC" id="2.7.13.3" evidence="2"/>
<feature type="transmembrane region" description="Helical" evidence="7">
    <location>
        <begin position="165"/>
        <end position="187"/>
    </location>
</feature>
<dbReference type="SMART" id="SM00387">
    <property type="entry name" value="HATPase_c"/>
    <property type="match status" value="1"/>
</dbReference>
<feature type="transmembrane region" description="Helical" evidence="7">
    <location>
        <begin position="226"/>
        <end position="251"/>
    </location>
</feature>
<feature type="transmembrane region" description="Helical" evidence="7">
    <location>
        <begin position="272"/>
        <end position="296"/>
    </location>
</feature>
<evidence type="ECO:0000313" key="10">
    <source>
        <dbReference type="Proteomes" id="UP000176501"/>
    </source>
</evidence>
<feature type="transmembrane region" description="Helical" evidence="7">
    <location>
        <begin position="70"/>
        <end position="90"/>
    </location>
</feature>
<dbReference type="InterPro" id="IPR036097">
    <property type="entry name" value="HisK_dim/P_sf"/>
</dbReference>
<keyword evidence="7" id="KW-0472">Membrane</keyword>
<gene>
    <name evidence="9" type="ORF">A2304_01775</name>
</gene>
<dbReference type="Proteomes" id="UP000176501">
    <property type="component" value="Unassembled WGS sequence"/>
</dbReference>
<keyword evidence="4" id="KW-0808">Transferase</keyword>
<keyword evidence="3" id="KW-0597">Phosphoprotein</keyword>
<dbReference type="InterPro" id="IPR036890">
    <property type="entry name" value="HATPase_C_sf"/>
</dbReference>
<accession>A0A1F7W6F4</accession>
<feature type="domain" description="Histidine kinase" evidence="8">
    <location>
        <begin position="564"/>
        <end position="788"/>
    </location>
</feature>
<dbReference type="SUPFAM" id="SSF47384">
    <property type="entry name" value="Homodimeric domain of signal transducing histidine kinase"/>
    <property type="match status" value="1"/>
</dbReference>
<dbReference type="InterPro" id="IPR050736">
    <property type="entry name" value="Sensor_HK_Regulatory"/>
</dbReference>
<dbReference type="PRINTS" id="PR00344">
    <property type="entry name" value="BCTRLSENSOR"/>
</dbReference>
<protein>
    <recommendedName>
        <fullName evidence="2">histidine kinase</fullName>
        <ecNumber evidence="2">2.7.13.3</ecNumber>
    </recommendedName>
</protein>
<dbReference type="CDD" id="cd00075">
    <property type="entry name" value="HATPase"/>
    <property type="match status" value="1"/>
</dbReference>
<evidence type="ECO:0000256" key="1">
    <source>
        <dbReference type="ARBA" id="ARBA00000085"/>
    </source>
</evidence>
<dbReference type="Pfam" id="PF02518">
    <property type="entry name" value="HATPase_c"/>
    <property type="match status" value="1"/>
</dbReference>
<dbReference type="SUPFAM" id="SSF55874">
    <property type="entry name" value="ATPase domain of HSP90 chaperone/DNA topoisomerase II/histidine kinase"/>
    <property type="match status" value="1"/>
</dbReference>
<evidence type="ECO:0000259" key="8">
    <source>
        <dbReference type="PROSITE" id="PS50109"/>
    </source>
</evidence>
<keyword evidence="7" id="KW-0812">Transmembrane</keyword>
<proteinExistence type="predicted"/>
<dbReference type="Pfam" id="PF00512">
    <property type="entry name" value="HisKA"/>
    <property type="match status" value="1"/>
</dbReference>
<evidence type="ECO:0000256" key="3">
    <source>
        <dbReference type="ARBA" id="ARBA00022553"/>
    </source>
</evidence>
<dbReference type="EMBL" id="MGFE01000020">
    <property type="protein sequence ID" value="OGL98405.1"/>
    <property type="molecule type" value="Genomic_DNA"/>
</dbReference>
<dbReference type="Gene3D" id="3.30.565.10">
    <property type="entry name" value="Histidine kinase-like ATPase, C-terminal domain"/>
    <property type="match status" value="1"/>
</dbReference>
<feature type="transmembrane region" description="Helical" evidence="7">
    <location>
        <begin position="102"/>
        <end position="125"/>
    </location>
</feature>
<organism evidence="9 10">
    <name type="scientific">Candidatus Uhrbacteria bacterium RIFOXYB2_FULL_57_15</name>
    <dbReference type="NCBI Taxonomy" id="1802422"/>
    <lineage>
        <taxon>Bacteria</taxon>
        <taxon>Candidatus Uhriibacteriota</taxon>
    </lineage>
</organism>
<dbReference type="PROSITE" id="PS50109">
    <property type="entry name" value="HIS_KIN"/>
    <property type="match status" value="1"/>
</dbReference>
<feature type="transmembrane region" description="Helical" evidence="7">
    <location>
        <begin position="137"/>
        <end position="159"/>
    </location>
</feature>
<dbReference type="InterPro" id="IPR003661">
    <property type="entry name" value="HisK_dim/P_dom"/>
</dbReference>
<dbReference type="CDD" id="cd00082">
    <property type="entry name" value="HisKA"/>
    <property type="match status" value="1"/>
</dbReference>
<comment type="catalytic activity">
    <reaction evidence="1">
        <text>ATP + protein L-histidine = ADP + protein N-phospho-L-histidine.</text>
        <dbReference type="EC" id="2.7.13.3"/>
    </reaction>
</comment>
<feature type="transmembrane region" description="Helical" evidence="7">
    <location>
        <begin position="38"/>
        <end position="58"/>
    </location>
</feature>
<evidence type="ECO:0000256" key="6">
    <source>
        <dbReference type="ARBA" id="ARBA00023012"/>
    </source>
</evidence>
<evidence type="ECO:0000256" key="7">
    <source>
        <dbReference type="SAM" id="Phobius"/>
    </source>
</evidence>
<feature type="transmembrane region" description="Helical" evidence="7">
    <location>
        <begin position="7"/>
        <end position="26"/>
    </location>
</feature>
<dbReference type="SMART" id="SM00388">
    <property type="entry name" value="HisKA"/>
    <property type="match status" value="1"/>
</dbReference>
<feature type="transmembrane region" description="Helical" evidence="7">
    <location>
        <begin position="516"/>
        <end position="541"/>
    </location>
</feature>
<dbReference type="Gene3D" id="1.10.287.130">
    <property type="match status" value="1"/>
</dbReference>
<sequence>MSRKGGIIWFVLFAGLVTGWWLWTMFSGSGDSWAGDTLGLIRSIPFLVSGSYLLWVAWRCRAHACADRIALFLIGIYGVLYGAALASWTFARICGIGDSVGLGVSGLLLTAAMPILAGGVAYLVLHASRTNPLSSRATLLRVFLVVFAALLVAVFGILLVSRSSYVYLAFNQLHIALGLIACFFAILSLRPGRHSIPPSFIRFLIPSIILLTCASVVYGFRTIYEVYAVGGISDMLFLHAGLVLLFACRYLSGELPPHADIASPPLRSRARIEILIPVLTAIFGLFIASFFSWYMYRDATHVVETEIRSDLSAAFAALRLSIDQQLTRVSSVAGFLAGSEFVEPSEFNEFAKFVLYPNAVLTHIGFIDTNGDLVLRDAPEAFSWLDQDVFQTLSDQMNQGSSDAALRLVEGEGGDRFLISFRGVSRDGKPLGIAIASIRTDDLVKTIPGPYLEGLSFCSVILGDDDVCLVDRDEDETSILQAATSTGGSIKSVESMYGFNVVFWGGPQATSIARAYSISIIVFMILSSALLALAGIFYLVISQRSRLRVELALKSQTLNTFVSLVAHQLRAPMTQLRWTAEQLASVKRLSRDVRETVGHIQKIATEEARLVEDLLNVSRIERGILVVEPKHVSARDLIDESMEPLRVLANERDVEIHVDAEKKTVLVSVDRQKAVEALRNILDNAIKFSPHGGLVRLSLSEVTPSHVILAIEDHGPGIPKEMRATLFDIRIEKTSSDRNGNGGNGNGRTSTGLGLYLTKRFLEAMGGAVNFKTGGEGTTFFVRLPRARSRRIASARPKR</sequence>
<evidence type="ECO:0000256" key="4">
    <source>
        <dbReference type="ARBA" id="ARBA00022679"/>
    </source>
</evidence>
<keyword evidence="6" id="KW-0902">Two-component regulatory system</keyword>
<dbReference type="AlphaFoldDB" id="A0A1F7W6F4"/>
<comment type="caution">
    <text evidence="9">The sequence shown here is derived from an EMBL/GenBank/DDBJ whole genome shotgun (WGS) entry which is preliminary data.</text>
</comment>
<feature type="transmembrane region" description="Helical" evidence="7">
    <location>
        <begin position="199"/>
        <end position="220"/>
    </location>
</feature>
<evidence type="ECO:0000256" key="2">
    <source>
        <dbReference type="ARBA" id="ARBA00012438"/>
    </source>
</evidence>
<dbReference type="GO" id="GO:0000155">
    <property type="term" value="F:phosphorelay sensor kinase activity"/>
    <property type="evidence" value="ECO:0007669"/>
    <property type="project" value="InterPro"/>
</dbReference>
<dbReference type="InterPro" id="IPR003594">
    <property type="entry name" value="HATPase_dom"/>
</dbReference>
<dbReference type="InterPro" id="IPR005467">
    <property type="entry name" value="His_kinase_dom"/>
</dbReference>
<name>A0A1F7W6F4_9BACT</name>
<evidence type="ECO:0000256" key="5">
    <source>
        <dbReference type="ARBA" id="ARBA00022777"/>
    </source>
</evidence>
<evidence type="ECO:0000313" key="9">
    <source>
        <dbReference type="EMBL" id="OGL98405.1"/>
    </source>
</evidence>
<dbReference type="PANTHER" id="PTHR43711:SF1">
    <property type="entry name" value="HISTIDINE KINASE 1"/>
    <property type="match status" value="1"/>
</dbReference>